<dbReference type="Proteomes" id="UP000289738">
    <property type="component" value="Chromosome A09"/>
</dbReference>
<accession>A0A445BHB2</accession>
<keyword evidence="4" id="KW-1185">Reference proteome</keyword>
<reference evidence="3 4" key="1">
    <citation type="submission" date="2019-01" db="EMBL/GenBank/DDBJ databases">
        <title>Sequencing of cultivated peanut Arachis hypogaea provides insights into genome evolution and oil improvement.</title>
        <authorList>
            <person name="Chen X."/>
        </authorList>
    </citation>
    <scope>NUCLEOTIDE SEQUENCE [LARGE SCALE GENOMIC DNA]</scope>
    <source>
        <strain evidence="4">cv. Fuhuasheng</strain>
        <tissue evidence="3">Leaves</tissue>
    </source>
</reference>
<evidence type="ECO:0000313" key="4">
    <source>
        <dbReference type="Proteomes" id="UP000289738"/>
    </source>
</evidence>
<sequence>MTVYHSRQSSPDCTVERFVQQRVERRSNDKEEPKKVYNIICKFFWPILTMRVIPLVSFLFYLDRPERSFIDRCVEAGNADPILRQRLTEYFWIARHGIGMELLSRAWTEGSIEAGYLSAMLLLCDHALLHSFIRK</sequence>
<keyword evidence="1" id="KW-0472">Membrane</keyword>
<dbReference type="Pfam" id="PF23310">
    <property type="entry name" value="TPR_27"/>
    <property type="match status" value="1"/>
</dbReference>
<evidence type="ECO:0000259" key="2">
    <source>
        <dbReference type="Pfam" id="PF23310"/>
    </source>
</evidence>
<organism evidence="3 4">
    <name type="scientific">Arachis hypogaea</name>
    <name type="common">Peanut</name>
    <dbReference type="NCBI Taxonomy" id="3818"/>
    <lineage>
        <taxon>Eukaryota</taxon>
        <taxon>Viridiplantae</taxon>
        <taxon>Streptophyta</taxon>
        <taxon>Embryophyta</taxon>
        <taxon>Tracheophyta</taxon>
        <taxon>Spermatophyta</taxon>
        <taxon>Magnoliopsida</taxon>
        <taxon>eudicotyledons</taxon>
        <taxon>Gunneridae</taxon>
        <taxon>Pentapetalae</taxon>
        <taxon>rosids</taxon>
        <taxon>fabids</taxon>
        <taxon>Fabales</taxon>
        <taxon>Fabaceae</taxon>
        <taxon>Papilionoideae</taxon>
        <taxon>50 kb inversion clade</taxon>
        <taxon>dalbergioids sensu lato</taxon>
        <taxon>Dalbergieae</taxon>
        <taxon>Pterocarpus clade</taxon>
        <taxon>Arachis</taxon>
    </lineage>
</organism>
<keyword evidence="1" id="KW-1133">Transmembrane helix</keyword>
<dbReference type="AlphaFoldDB" id="A0A445BHB2"/>
<evidence type="ECO:0000256" key="1">
    <source>
        <dbReference type="SAM" id="Phobius"/>
    </source>
</evidence>
<dbReference type="InterPro" id="IPR057136">
    <property type="entry name" value="At2g35280_TPR_dom"/>
</dbReference>
<feature type="transmembrane region" description="Helical" evidence="1">
    <location>
        <begin position="43"/>
        <end position="62"/>
    </location>
</feature>
<keyword evidence="1" id="KW-0812">Transmembrane</keyword>
<name>A0A445BHB2_ARAHY</name>
<dbReference type="EMBL" id="SDMP01000009">
    <property type="protein sequence ID" value="RYR38065.1"/>
    <property type="molecule type" value="Genomic_DNA"/>
</dbReference>
<proteinExistence type="predicted"/>
<protein>
    <recommendedName>
        <fullName evidence="2">At2g35280-like TPR domain-containing protein</fullName>
    </recommendedName>
</protein>
<gene>
    <name evidence="3" type="ORF">Ahy_A09g043015</name>
</gene>
<feature type="domain" description="At2g35280-like TPR" evidence="2">
    <location>
        <begin position="61"/>
        <end position="126"/>
    </location>
</feature>
<evidence type="ECO:0000313" key="3">
    <source>
        <dbReference type="EMBL" id="RYR38065.1"/>
    </source>
</evidence>
<comment type="caution">
    <text evidence="3">The sequence shown here is derived from an EMBL/GenBank/DDBJ whole genome shotgun (WGS) entry which is preliminary data.</text>
</comment>